<reference evidence="2" key="1">
    <citation type="submission" date="2022-02" db="EMBL/GenBank/DDBJ databases">
        <authorList>
            <person name="Henning P.M."/>
            <person name="McCubbin A.G."/>
            <person name="Shore J.S."/>
        </authorList>
    </citation>
    <scope>NUCLEOTIDE SEQUENCE</scope>
    <source>
        <strain evidence="2">F60SS</strain>
        <tissue evidence="2">Leaves</tissue>
    </source>
</reference>
<gene>
    <name evidence="2" type="ORF">Tsubulata_044214</name>
</gene>
<name>A0A9Q0FLP8_9ROSI</name>
<proteinExistence type="predicted"/>
<dbReference type="NCBIfam" id="TIGR01731">
    <property type="entry name" value="fil_hemag_20aa"/>
    <property type="match status" value="2"/>
</dbReference>
<organism evidence="2 3">
    <name type="scientific">Turnera subulata</name>
    <dbReference type="NCBI Taxonomy" id="218843"/>
    <lineage>
        <taxon>Eukaryota</taxon>
        <taxon>Viridiplantae</taxon>
        <taxon>Streptophyta</taxon>
        <taxon>Embryophyta</taxon>
        <taxon>Tracheophyta</taxon>
        <taxon>Spermatophyta</taxon>
        <taxon>Magnoliopsida</taxon>
        <taxon>eudicotyledons</taxon>
        <taxon>Gunneridae</taxon>
        <taxon>Pentapetalae</taxon>
        <taxon>rosids</taxon>
        <taxon>fabids</taxon>
        <taxon>Malpighiales</taxon>
        <taxon>Passifloraceae</taxon>
        <taxon>Turnera</taxon>
    </lineage>
</organism>
<dbReference type="AlphaFoldDB" id="A0A9Q0FLP8"/>
<evidence type="ECO:0000256" key="1">
    <source>
        <dbReference type="SAM" id="MobiDB-lite"/>
    </source>
</evidence>
<comment type="caution">
    <text evidence="2">The sequence shown here is derived from an EMBL/GenBank/DDBJ whole genome shotgun (WGS) entry which is preliminary data.</text>
</comment>
<feature type="compositionally biased region" description="Polar residues" evidence="1">
    <location>
        <begin position="16"/>
        <end position="25"/>
    </location>
</feature>
<sequence>MQYWSIIQEMEAKGSAFSSKEATGNEQDKEEEAPQIIKKKWRMGVANRVDNDGGGVQAKGYVFGDEAIIEEDKREEEVTVEGDALADESVVSGQDGNHDEHVPSQHADSKQTLISASADANASSNILGKEICSGSGKVEACNVSSSSLQQSSEYDLNRESPVPVAQEGLIPANDDGGLEKRIMTLQNYLFDPGGRNTKEEEDDILEESLEKMEIGSANRVDNDGGGVQAKGYVFGDVAIIEEDK</sequence>
<evidence type="ECO:0000313" key="3">
    <source>
        <dbReference type="Proteomes" id="UP001141552"/>
    </source>
</evidence>
<feature type="region of interest" description="Disordered" evidence="1">
    <location>
        <begin position="145"/>
        <end position="176"/>
    </location>
</feature>
<accession>A0A9Q0FLP8</accession>
<reference evidence="2" key="2">
    <citation type="journal article" date="2023" name="Plants (Basel)">
        <title>Annotation of the Turnera subulata (Passifloraceae) Draft Genome Reveals the S-Locus Evolved after the Divergence of Turneroideae from Passifloroideae in a Stepwise Manner.</title>
        <authorList>
            <person name="Henning P.M."/>
            <person name="Roalson E.H."/>
            <person name="Mir W."/>
            <person name="McCubbin A.G."/>
            <person name="Shore J.S."/>
        </authorList>
    </citation>
    <scope>NUCLEOTIDE SEQUENCE</scope>
    <source>
        <strain evidence="2">F60SS</strain>
    </source>
</reference>
<dbReference type="OrthoDB" id="1350766at2759"/>
<dbReference type="InterPro" id="IPR010069">
    <property type="entry name" value="CdiA_FHA1_rpt"/>
</dbReference>
<feature type="compositionally biased region" description="Basic and acidic residues" evidence="1">
    <location>
        <begin position="96"/>
        <end position="109"/>
    </location>
</feature>
<feature type="region of interest" description="Disordered" evidence="1">
    <location>
        <begin position="90"/>
        <end position="116"/>
    </location>
</feature>
<keyword evidence="3" id="KW-1185">Reference proteome</keyword>
<dbReference type="Proteomes" id="UP001141552">
    <property type="component" value="Unassembled WGS sequence"/>
</dbReference>
<evidence type="ECO:0000313" key="2">
    <source>
        <dbReference type="EMBL" id="KAJ4832910.1"/>
    </source>
</evidence>
<dbReference type="EMBL" id="JAKUCV010005044">
    <property type="protein sequence ID" value="KAJ4832910.1"/>
    <property type="molecule type" value="Genomic_DNA"/>
</dbReference>
<feature type="region of interest" description="Disordered" evidence="1">
    <location>
        <begin position="13"/>
        <end position="34"/>
    </location>
</feature>
<feature type="non-terminal residue" evidence="2">
    <location>
        <position position="1"/>
    </location>
</feature>
<protein>
    <submittedName>
        <fullName evidence="2">Uncharacterized protein</fullName>
    </submittedName>
</protein>